<dbReference type="SUPFAM" id="SSF53474">
    <property type="entry name" value="alpha/beta-Hydrolases"/>
    <property type="match status" value="1"/>
</dbReference>
<dbReference type="GO" id="GO:0005737">
    <property type="term" value="C:cytoplasm"/>
    <property type="evidence" value="ECO:0007669"/>
    <property type="project" value="TreeGrafter"/>
</dbReference>
<protein>
    <submittedName>
        <fullName evidence="3">Phospholipase/Carboxylesterase</fullName>
    </submittedName>
</protein>
<evidence type="ECO:0000313" key="4">
    <source>
        <dbReference type="Proteomes" id="UP000749293"/>
    </source>
</evidence>
<dbReference type="GO" id="GO:0052689">
    <property type="term" value="F:carboxylic ester hydrolase activity"/>
    <property type="evidence" value="ECO:0007669"/>
    <property type="project" value="TreeGrafter"/>
</dbReference>
<dbReference type="AlphaFoldDB" id="A0A9P4YPR7"/>
<dbReference type="Proteomes" id="UP000749293">
    <property type="component" value="Unassembled WGS sequence"/>
</dbReference>
<dbReference type="Gene3D" id="3.40.50.1820">
    <property type="entry name" value="alpha/beta hydrolase"/>
    <property type="match status" value="1"/>
</dbReference>
<dbReference type="GO" id="GO:0008474">
    <property type="term" value="F:palmitoyl-(protein) hydrolase activity"/>
    <property type="evidence" value="ECO:0007669"/>
    <property type="project" value="TreeGrafter"/>
</dbReference>
<dbReference type="InterPro" id="IPR029058">
    <property type="entry name" value="AB_hydrolase_fold"/>
</dbReference>
<dbReference type="Pfam" id="PF02230">
    <property type="entry name" value="Abhydrolase_2"/>
    <property type="match status" value="1"/>
</dbReference>
<gene>
    <name evidence="3" type="ORF">GMORB2_4674</name>
</gene>
<dbReference type="PANTHER" id="PTHR10655">
    <property type="entry name" value="LYSOPHOSPHOLIPASE-RELATED"/>
    <property type="match status" value="1"/>
</dbReference>
<dbReference type="InterPro" id="IPR050565">
    <property type="entry name" value="LYPA1-2/EST-like"/>
</dbReference>
<evidence type="ECO:0000259" key="2">
    <source>
        <dbReference type="Pfam" id="PF02230"/>
    </source>
</evidence>
<organism evidence="3 4">
    <name type="scientific">Geosmithia morbida</name>
    <dbReference type="NCBI Taxonomy" id="1094350"/>
    <lineage>
        <taxon>Eukaryota</taxon>
        <taxon>Fungi</taxon>
        <taxon>Dikarya</taxon>
        <taxon>Ascomycota</taxon>
        <taxon>Pezizomycotina</taxon>
        <taxon>Sordariomycetes</taxon>
        <taxon>Hypocreomycetidae</taxon>
        <taxon>Hypocreales</taxon>
        <taxon>Bionectriaceae</taxon>
        <taxon>Geosmithia</taxon>
    </lineage>
</organism>
<comment type="similarity">
    <text evidence="1">Belongs to the AB hydrolase superfamily. AB hydrolase 2 family.</text>
</comment>
<keyword evidence="4" id="KW-1185">Reference proteome</keyword>
<proteinExistence type="inferred from homology"/>
<accession>A0A9P4YPR7</accession>
<evidence type="ECO:0000256" key="1">
    <source>
        <dbReference type="ARBA" id="ARBA00006499"/>
    </source>
</evidence>
<dbReference type="PANTHER" id="PTHR10655:SF63">
    <property type="entry name" value="PHOSPHOLIPASE_CARBOXYLESTERASE_THIOESTERASE DOMAIN-CONTAINING PROTEIN"/>
    <property type="match status" value="1"/>
</dbReference>
<dbReference type="OrthoDB" id="2418081at2759"/>
<name>A0A9P4YPR7_9HYPO</name>
<feature type="domain" description="Phospholipase/carboxylesterase/thioesterase" evidence="2">
    <location>
        <begin position="42"/>
        <end position="108"/>
    </location>
</feature>
<dbReference type="EMBL" id="JAANYQ010000023">
    <property type="protein sequence ID" value="KAF4119544.1"/>
    <property type="molecule type" value="Genomic_DNA"/>
</dbReference>
<dbReference type="GeneID" id="55970902"/>
<comment type="caution">
    <text evidence="3">The sequence shown here is derived from an EMBL/GenBank/DDBJ whole genome shotgun (WGS) entry which is preliminary data.</text>
</comment>
<evidence type="ECO:0000313" key="3">
    <source>
        <dbReference type="EMBL" id="KAF4119544.1"/>
    </source>
</evidence>
<dbReference type="RefSeq" id="XP_035318196.1">
    <property type="nucleotide sequence ID" value="XM_035466648.1"/>
</dbReference>
<dbReference type="InterPro" id="IPR003140">
    <property type="entry name" value="PLipase/COase/thioEstase"/>
</dbReference>
<reference evidence="3" key="1">
    <citation type="submission" date="2020-03" db="EMBL/GenBank/DDBJ databases">
        <title>Site-based positive gene gene selection in Geosmithia morbida across the United States reveals a broad range of putative effectors and factors for local host and environmental adapation.</title>
        <authorList>
            <person name="Onufrak A."/>
            <person name="Murdoch R.W."/>
            <person name="Gazis R."/>
            <person name="Huff M."/>
            <person name="Staton M."/>
            <person name="Klingeman W."/>
            <person name="Hadziabdic D."/>
        </authorList>
    </citation>
    <scope>NUCLEOTIDE SEQUENCE</scope>
    <source>
        <strain evidence="3">1262</strain>
    </source>
</reference>
<sequence>MLCILRDSSSLTPINVSNCKTTGSASGRPTGGFRESGCRLSHLSELVRDEADRLEKAGCGGNRIVLGGISQGAAVGMWTWLFRGGSALPLAGFIGAGTWLAFADEISQLLQGVVAAPDNCCDEVNAFWRKDWLNRPLHGHPHHMPPSRLMLSALIMDSHYASRLCFLGHGVDDGAVDVSLGRQTGRALESLGL</sequence>